<name>A0AA38GVI3_TAXCH</name>
<feature type="non-terminal residue" evidence="6">
    <location>
        <position position="130"/>
    </location>
</feature>
<keyword evidence="3 5" id="KW-1133">Transmembrane helix</keyword>
<comment type="subcellular location">
    <subcellularLocation>
        <location evidence="1">Endomembrane system</location>
        <topology evidence="1">Multi-pass membrane protein</topology>
    </subcellularLocation>
</comment>
<keyword evidence="4 5" id="KW-0472">Membrane</keyword>
<feature type="transmembrane region" description="Helical" evidence="5">
    <location>
        <begin position="29"/>
        <end position="51"/>
    </location>
</feature>
<evidence type="ECO:0000256" key="2">
    <source>
        <dbReference type="ARBA" id="ARBA00022692"/>
    </source>
</evidence>
<keyword evidence="7" id="KW-1185">Reference proteome</keyword>
<proteinExistence type="predicted"/>
<protein>
    <submittedName>
        <fullName evidence="6">Uncharacterized protein</fullName>
    </submittedName>
</protein>
<dbReference type="AlphaFoldDB" id="A0AA38GVI3"/>
<accession>A0AA38GVI3</accession>
<evidence type="ECO:0000256" key="1">
    <source>
        <dbReference type="ARBA" id="ARBA00004127"/>
    </source>
</evidence>
<evidence type="ECO:0000313" key="7">
    <source>
        <dbReference type="Proteomes" id="UP000824469"/>
    </source>
</evidence>
<dbReference type="InterPro" id="IPR006838">
    <property type="entry name" value="ADTRP_AIG1"/>
</dbReference>
<dbReference type="GO" id="GO:0016020">
    <property type="term" value="C:membrane"/>
    <property type="evidence" value="ECO:0007669"/>
    <property type="project" value="InterPro"/>
</dbReference>
<evidence type="ECO:0000256" key="4">
    <source>
        <dbReference type="ARBA" id="ARBA00023136"/>
    </source>
</evidence>
<organism evidence="6 7">
    <name type="scientific">Taxus chinensis</name>
    <name type="common">Chinese yew</name>
    <name type="synonym">Taxus wallichiana var. chinensis</name>
    <dbReference type="NCBI Taxonomy" id="29808"/>
    <lineage>
        <taxon>Eukaryota</taxon>
        <taxon>Viridiplantae</taxon>
        <taxon>Streptophyta</taxon>
        <taxon>Embryophyta</taxon>
        <taxon>Tracheophyta</taxon>
        <taxon>Spermatophyta</taxon>
        <taxon>Pinopsida</taxon>
        <taxon>Pinidae</taxon>
        <taxon>Conifers II</taxon>
        <taxon>Cupressales</taxon>
        <taxon>Taxaceae</taxon>
        <taxon>Taxus</taxon>
    </lineage>
</organism>
<evidence type="ECO:0000256" key="5">
    <source>
        <dbReference type="SAM" id="Phobius"/>
    </source>
</evidence>
<comment type="caution">
    <text evidence="6">The sequence shown here is derived from an EMBL/GenBank/DDBJ whole genome shotgun (WGS) entry which is preliminary data.</text>
</comment>
<dbReference type="EMBL" id="JAHRHJ020000001">
    <property type="protein sequence ID" value="KAH9329813.1"/>
    <property type="molecule type" value="Genomic_DNA"/>
</dbReference>
<feature type="non-terminal residue" evidence="6">
    <location>
        <position position="1"/>
    </location>
</feature>
<gene>
    <name evidence="6" type="ORF">KI387_001921</name>
</gene>
<evidence type="ECO:0000256" key="3">
    <source>
        <dbReference type="ARBA" id="ARBA00022989"/>
    </source>
</evidence>
<dbReference type="GO" id="GO:0012505">
    <property type="term" value="C:endomembrane system"/>
    <property type="evidence" value="ECO:0007669"/>
    <property type="project" value="UniProtKB-SubCell"/>
</dbReference>
<sequence>FLYIFCWHFGSEAATFSQSKGFGWFFKYLTFWAFTFQMISLLISFFSDLFPQVNRIVCVSDDLSCASFSMANVVTVMFWCLLVITKNPVDQNVQQGQLLLQRPFSWTSLCVHLGNVIVAWIDILVSKRTF</sequence>
<feature type="transmembrane region" description="Helical" evidence="5">
    <location>
        <begin position="104"/>
        <end position="125"/>
    </location>
</feature>
<evidence type="ECO:0000313" key="6">
    <source>
        <dbReference type="EMBL" id="KAH9329813.1"/>
    </source>
</evidence>
<feature type="transmembrane region" description="Helical" evidence="5">
    <location>
        <begin position="63"/>
        <end position="84"/>
    </location>
</feature>
<dbReference type="PANTHER" id="PTHR10989">
    <property type="entry name" value="ANDROGEN-INDUCED PROTEIN 1-RELATED"/>
    <property type="match status" value="1"/>
</dbReference>
<reference evidence="6 7" key="1">
    <citation type="journal article" date="2021" name="Nat. Plants">
        <title>The Taxus genome provides insights into paclitaxel biosynthesis.</title>
        <authorList>
            <person name="Xiong X."/>
            <person name="Gou J."/>
            <person name="Liao Q."/>
            <person name="Li Y."/>
            <person name="Zhou Q."/>
            <person name="Bi G."/>
            <person name="Li C."/>
            <person name="Du R."/>
            <person name="Wang X."/>
            <person name="Sun T."/>
            <person name="Guo L."/>
            <person name="Liang H."/>
            <person name="Lu P."/>
            <person name="Wu Y."/>
            <person name="Zhang Z."/>
            <person name="Ro D.K."/>
            <person name="Shang Y."/>
            <person name="Huang S."/>
            <person name="Yan J."/>
        </authorList>
    </citation>
    <scope>NUCLEOTIDE SEQUENCE [LARGE SCALE GENOMIC DNA]</scope>
    <source>
        <strain evidence="6">Ta-2019</strain>
    </source>
</reference>
<dbReference type="PANTHER" id="PTHR10989:SF16">
    <property type="entry name" value="AT02829P-RELATED"/>
    <property type="match status" value="1"/>
</dbReference>
<dbReference type="Proteomes" id="UP000824469">
    <property type="component" value="Unassembled WGS sequence"/>
</dbReference>
<keyword evidence="2 5" id="KW-0812">Transmembrane</keyword>
<dbReference type="Pfam" id="PF04750">
    <property type="entry name" value="Far-17a_AIG1"/>
    <property type="match status" value="1"/>
</dbReference>